<reference evidence="5 6" key="1">
    <citation type="submission" date="2018-06" db="EMBL/GenBank/DDBJ databases">
        <title>Comparative genomics reveals the genomic features of Rhizophagus irregularis, R. cerebriforme, R. diaphanum and Gigaspora rosea, and their symbiotic lifestyle signature.</title>
        <authorList>
            <person name="Morin E."/>
            <person name="San Clemente H."/>
            <person name="Chen E.C.H."/>
            <person name="De La Providencia I."/>
            <person name="Hainaut M."/>
            <person name="Kuo A."/>
            <person name="Kohler A."/>
            <person name="Murat C."/>
            <person name="Tang N."/>
            <person name="Roy S."/>
            <person name="Loubradou J."/>
            <person name="Henrissat B."/>
            <person name="Grigoriev I.V."/>
            <person name="Corradi N."/>
            <person name="Roux C."/>
            <person name="Martin F.M."/>
        </authorList>
    </citation>
    <scope>NUCLEOTIDE SEQUENCE [LARGE SCALE GENOMIC DNA]</scope>
    <source>
        <strain evidence="5 6">DAOM 194757</strain>
    </source>
</reference>
<dbReference type="InterPro" id="IPR001002">
    <property type="entry name" value="Chitin-bd_1"/>
</dbReference>
<dbReference type="Gene3D" id="3.30.60.10">
    <property type="entry name" value="Endochitinase-like"/>
    <property type="match status" value="1"/>
</dbReference>
<evidence type="ECO:0000256" key="1">
    <source>
        <dbReference type="ARBA" id="ARBA00022669"/>
    </source>
</evidence>
<dbReference type="OrthoDB" id="5985073at2759"/>
<name>A0A397VL48_9GLOM</name>
<comment type="caution">
    <text evidence="2">Lacks conserved residue(s) required for the propagation of feature annotation.</text>
</comment>
<dbReference type="Proteomes" id="UP000266673">
    <property type="component" value="Unassembled WGS sequence"/>
</dbReference>
<keyword evidence="6" id="KW-1185">Reference proteome</keyword>
<feature type="domain" description="Chitin-binding type-1" evidence="4">
    <location>
        <begin position="34"/>
        <end position="78"/>
    </location>
</feature>
<evidence type="ECO:0000256" key="2">
    <source>
        <dbReference type="PROSITE-ProRule" id="PRU00261"/>
    </source>
</evidence>
<gene>
    <name evidence="5" type="ORF">C2G38_2140526</name>
</gene>
<dbReference type="AlphaFoldDB" id="A0A397VL48"/>
<dbReference type="PROSITE" id="PS50941">
    <property type="entry name" value="CHIT_BIND_I_2"/>
    <property type="match status" value="1"/>
</dbReference>
<dbReference type="EMBL" id="QKWP01000344">
    <property type="protein sequence ID" value="RIB21739.1"/>
    <property type="molecule type" value="Genomic_DNA"/>
</dbReference>
<organism evidence="5 6">
    <name type="scientific">Gigaspora rosea</name>
    <dbReference type="NCBI Taxonomy" id="44941"/>
    <lineage>
        <taxon>Eukaryota</taxon>
        <taxon>Fungi</taxon>
        <taxon>Fungi incertae sedis</taxon>
        <taxon>Mucoromycota</taxon>
        <taxon>Glomeromycotina</taxon>
        <taxon>Glomeromycetes</taxon>
        <taxon>Diversisporales</taxon>
        <taxon>Gigasporaceae</taxon>
        <taxon>Gigaspora</taxon>
    </lineage>
</organism>
<dbReference type="SMART" id="SM00270">
    <property type="entry name" value="ChtBD1"/>
    <property type="match status" value="1"/>
</dbReference>
<comment type="caution">
    <text evidence="5">The sequence shown here is derived from an EMBL/GenBank/DDBJ whole genome shotgun (WGS) entry which is preliminary data.</text>
</comment>
<evidence type="ECO:0000313" key="5">
    <source>
        <dbReference type="EMBL" id="RIB21739.1"/>
    </source>
</evidence>
<keyword evidence="3" id="KW-0732">Signal</keyword>
<sequence length="120" mass="12609">MAGKKMCQRNTSLTMLLSLSILFYVAFLTTNVQSASCGPNGDNARCLAGYCCSKDGFCGITSTFCGKDCDPNYGVCGEIIISSTATTVIPSPTKLSEANGHKKNSLGILFLVVLVAVILL</sequence>
<feature type="disulfide bond" evidence="2">
    <location>
        <begin position="37"/>
        <end position="52"/>
    </location>
</feature>
<dbReference type="InterPro" id="IPR018371">
    <property type="entry name" value="Chitin-binding_1_CS"/>
</dbReference>
<keyword evidence="1 2" id="KW-0147">Chitin-binding</keyword>
<dbReference type="PROSITE" id="PS00026">
    <property type="entry name" value="CHIT_BIND_I_1"/>
    <property type="match status" value="1"/>
</dbReference>
<dbReference type="InterPro" id="IPR036861">
    <property type="entry name" value="Endochitinase-like_sf"/>
</dbReference>
<dbReference type="SUPFAM" id="SSF57016">
    <property type="entry name" value="Plant lectins/antimicrobial peptides"/>
    <property type="match status" value="1"/>
</dbReference>
<evidence type="ECO:0000313" key="6">
    <source>
        <dbReference type="Proteomes" id="UP000266673"/>
    </source>
</evidence>
<feature type="chain" id="PRO_5017390796" evidence="3">
    <location>
        <begin position="35"/>
        <end position="120"/>
    </location>
</feature>
<proteinExistence type="predicted"/>
<evidence type="ECO:0000256" key="3">
    <source>
        <dbReference type="SAM" id="SignalP"/>
    </source>
</evidence>
<protein>
    <submittedName>
        <fullName evidence="5">Carbohydrate-Binding Module Family 18 protein</fullName>
    </submittedName>
</protein>
<evidence type="ECO:0000259" key="4">
    <source>
        <dbReference type="PROSITE" id="PS50941"/>
    </source>
</evidence>
<keyword evidence="2" id="KW-1015">Disulfide bond</keyword>
<feature type="signal peptide" evidence="3">
    <location>
        <begin position="1"/>
        <end position="34"/>
    </location>
</feature>
<dbReference type="Pfam" id="PF00187">
    <property type="entry name" value="Chitin_bind_1"/>
    <property type="match status" value="1"/>
</dbReference>
<feature type="disulfide bond" evidence="2">
    <location>
        <begin position="51"/>
        <end position="65"/>
    </location>
</feature>
<accession>A0A397VL48</accession>
<feature type="disulfide bond" evidence="2">
    <location>
        <begin position="46"/>
        <end position="58"/>
    </location>
</feature>
<dbReference type="CDD" id="cd00035">
    <property type="entry name" value="ChtBD1"/>
    <property type="match status" value="1"/>
</dbReference>
<dbReference type="GO" id="GO:0008061">
    <property type="term" value="F:chitin binding"/>
    <property type="evidence" value="ECO:0007669"/>
    <property type="project" value="UniProtKB-UniRule"/>
</dbReference>